<sequence length="77" mass="8495">MSESSTIDSEITSSAEPTNIDSESQTIEKSEEIDLLENEGRGRSRVKTRMVSLGQPDNITLMGYNTTTSKPISRESK</sequence>
<dbReference type="EMBL" id="CALSDN010000015">
    <property type="protein sequence ID" value="CAH6723487.1"/>
    <property type="molecule type" value="Genomic_DNA"/>
</dbReference>
<organism evidence="1 2">
    <name type="scientific">[Candida] jaroonii</name>
    <dbReference type="NCBI Taxonomy" id="467808"/>
    <lineage>
        <taxon>Eukaryota</taxon>
        <taxon>Fungi</taxon>
        <taxon>Dikarya</taxon>
        <taxon>Ascomycota</taxon>
        <taxon>Saccharomycotina</taxon>
        <taxon>Pichiomycetes</taxon>
        <taxon>Debaryomycetaceae</taxon>
        <taxon>Yamadazyma</taxon>
    </lineage>
</organism>
<protein>
    <submittedName>
        <fullName evidence="1">Uncharacterized protein</fullName>
    </submittedName>
</protein>
<dbReference type="Proteomes" id="UP001152531">
    <property type="component" value="Unassembled WGS sequence"/>
</dbReference>
<proteinExistence type="predicted"/>
<keyword evidence="2" id="KW-1185">Reference proteome</keyword>
<evidence type="ECO:0000313" key="2">
    <source>
        <dbReference type="Proteomes" id="UP001152531"/>
    </source>
</evidence>
<reference evidence="1" key="1">
    <citation type="submission" date="2022-06" db="EMBL/GenBank/DDBJ databases">
        <authorList>
            <person name="Legras J.-L."/>
            <person name="Devillers H."/>
            <person name="Grondin C."/>
        </authorList>
    </citation>
    <scope>NUCLEOTIDE SEQUENCE</scope>
    <source>
        <strain evidence="1">CLIB 1444</strain>
    </source>
</reference>
<gene>
    <name evidence="1" type="ORF">CLIB1444_15S02366</name>
</gene>
<evidence type="ECO:0000313" key="1">
    <source>
        <dbReference type="EMBL" id="CAH6723487.1"/>
    </source>
</evidence>
<accession>A0ACA9YFR4</accession>
<comment type="caution">
    <text evidence="1">The sequence shown here is derived from an EMBL/GenBank/DDBJ whole genome shotgun (WGS) entry which is preliminary data.</text>
</comment>
<name>A0ACA9YFR4_9ASCO</name>